<dbReference type="GO" id="GO:0006355">
    <property type="term" value="P:regulation of DNA-templated transcription"/>
    <property type="evidence" value="ECO:0007669"/>
    <property type="project" value="TreeGrafter"/>
</dbReference>
<dbReference type="InterPro" id="IPR041800">
    <property type="entry name" value="ASCC2_CUE"/>
</dbReference>
<dbReference type="PANTHER" id="PTHR21494">
    <property type="entry name" value="ACTIVATING SIGNAL COINTEGRATOR 1 COMPLEX SUBUNIT 2 ASC-1 COMPLEX SUBUNIT P100"/>
    <property type="match status" value="1"/>
</dbReference>
<dbReference type="InterPro" id="IPR009060">
    <property type="entry name" value="UBA-like_sf"/>
</dbReference>
<feature type="region of interest" description="Disordered" evidence="1">
    <location>
        <begin position="1"/>
        <end position="22"/>
    </location>
</feature>
<organism evidence="3">
    <name type="scientific">Graphocephala atropunctata</name>
    <dbReference type="NCBI Taxonomy" id="36148"/>
    <lineage>
        <taxon>Eukaryota</taxon>
        <taxon>Metazoa</taxon>
        <taxon>Ecdysozoa</taxon>
        <taxon>Arthropoda</taxon>
        <taxon>Hexapoda</taxon>
        <taxon>Insecta</taxon>
        <taxon>Pterygota</taxon>
        <taxon>Neoptera</taxon>
        <taxon>Paraneoptera</taxon>
        <taxon>Hemiptera</taxon>
        <taxon>Auchenorrhyncha</taxon>
        <taxon>Membracoidea</taxon>
        <taxon>Cicadellidae</taxon>
        <taxon>Cicadellinae</taxon>
        <taxon>Cicadellini</taxon>
        <taxon>Graphocephala</taxon>
    </lineage>
</organism>
<dbReference type="InterPro" id="IPR052586">
    <property type="entry name" value="ASCC2"/>
</dbReference>
<dbReference type="CDD" id="cd14364">
    <property type="entry name" value="CUE_ASCC2"/>
    <property type="match status" value="1"/>
</dbReference>
<feature type="region of interest" description="Disordered" evidence="1">
    <location>
        <begin position="438"/>
        <end position="460"/>
    </location>
</feature>
<reference evidence="3" key="1">
    <citation type="submission" date="2015-11" db="EMBL/GenBank/DDBJ databases">
        <title>De novo transcriptome assembly of four potential Pierce s Disease insect vectors from Arizona vineyards.</title>
        <authorList>
            <person name="Tassone E.E."/>
        </authorList>
    </citation>
    <scope>NUCLEOTIDE SEQUENCE</scope>
</reference>
<dbReference type="SUPFAM" id="SSF46934">
    <property type="entry name" value="UBA-like"/>
    <property type="match status" value="1"/>
</dbReference>
<feature type="compositionally biased region" description="Basic and acidic residues" evidence="1">
    <location>
        <begin position="684"/>
        <end position="699"/>
    </location>
</feature>
<dbReference type="EMBL" id="GEBQ01011011">
    <property type="protein sequence ID" value="JAT28966.1"/>
    <property type="molecule type" value="Transcribed_RNA"/>
</dbReference>
<feature type="compositionally biased region" description="Low complexity" evidence="1">
    <location>
        <begin position="442"/>
        <end position="452"/>
    </location>
</feature>
<evidence type="ECO:0000313" key="3">
    <source>
        <dbReference type="EMBL" id="JAT28966.1"/>
    </source>
</evidence>
<gene>
    <name evidence="3" type="ORF">g.15938</name>
</gene>
<feature type="compositionally biased region" description="Basic and acidic residues" evidence="1">
    <location>
        <begin position="722"/>
        <end position="735"/>
    </location>
</feature>
<feature type="region of interest" description="Disordered" evidence="1">
    <location>
        <begin position="648"/>
        <end position="761"/>
    </location>
</feature>
<proteinExistence type="predicted"/>
<dbReference type="PROSITE" id="PS51140">
    <property type="entry name" value="CUE"/>
    <property type="match status" value="1"/>
</dbReference>
<dbReference type="Gene3D" id="1.10.8.10">
    <property type="entry name" value="DNA helicase RuvA subunit, C-terminal domain"/>
    <property type="match status" value="1"/>
</dbReference>
<feature type="domain" description="CUE" evidence="2">
    <location>
        <begin position="475"/>
        <end position="518"/>
    </location>
</feature>
<accession>A0A1B6LZ56</accession>
<name>A0A1B6LZ56_9HEMI</name>
<sequence>MTIKEQLSPTMNNNEFQNPGNKPVEELKLKYKSSDSSYEESIPALDQRWCNKDLVFTLYKPPPCKNSDGEYTLGSKEDWLERMSLLYDDMNCLLHLEYHRFWSEAIYNKRSLDGLSSFLQNAPPFYLRDQVPQDRDILKAIKNVQAVVFLVLMRLTRTKESEIAWMKKTTLGSILYNHFIISLPQLMEVSVIYANDNFKDVTELIDRVIEAQPKYINDIAKSAPFIFEVFLRFESQLSSADVDGDPSLISSSRTPISPVETVKLIYLMLDISCSLSTFLEVCPQASTVFHTQQLEHRIASFYENTISVLNRHLESNYKKGNVSEQYKNYQFKVNLSRHNLISTVHRCLTACLSLILEERDNLTDQELKQKVDSYLNTISECLVEHSFIRDYNAAFPIQRELTTLSDIYPDIDTLKCEFIVESVLSLCDLPVKKKKIKKSSTEEMGSGSSTSMTNNHISQQTSEACSDKKVAAGVELQSLITQVKDILPHLGDGFVSKCLEHFNFVSADVINAILEGSLPDSLASLDHEMPLIPPEFPEVTNGLPERVNVFDNDEFDVMTRDRIDTSRVHKGKRQDKHKNMFEMLDDKSHVNQLRDLYTQLSLVETVEHANEYEDEYDDTYDDVDVPVGNEGDTETEERRAFVIPRVLQQQQQQKLVAESSNYDEEDEEEESEGAKADQFIENPADIRARAEQRRQEMRGRGSGRSRAAFSRNDVVGKSKGQGQEKEVVISREYKNTNKAFRGNHNRRAMAAKKRRQGLLPS</sequence>
<evidence type="ECO:0000259" key="2">
    <source>
        <dbReference type="PROSITE" id="PS51140"/>
    </source>
</evidence>
<dbReference type="AlphaFoldDB" id="A0A1B6LZ56"/>
<dbReference type="PANTHER" id="PTHR21494:SF0">
    <property type="entry name" value="ACTIVATING SIGNAL COINTEGRATOR 1 COMPLEX SUBUNIT 2"/>
    <property type="match status" value="1"/>
</dbReference>
<dbReference type="InterPro" id="IPR003892">
    <property type="entry name" value="CUE"/>
</dbReference>
<dbReference type="SMART" id="SM00546">
    <property type="entry name" value="CUE"/>
    <property type="match status" value="1"/>
</dbReference>
<protein>
    <recommendedName>
        <fullName evidence="2">CUE domain-containing protein</fullName>
    </recommendedName>
</protein>
<evidence type="ECO:0000256" key="1">
    <source>
        <dbReference type="SAM" id="MobiDB-lite"/>
    </source>
</evidence>
<feature type="compositionally biased region" description="Polar residues" evidence="1">
    <location>
        <begin position="1"/>
        <end position="20"/>
    </location>
</feature>
<dbReference type="Pfam" id="PF02845">
    <property type="entry name" value="CUE"/>
    <property type="match status" value="1"/>
</dbReference>
<feature type="compositionally biased region" description="Basic residues" evidence="1">
    <location>
        <begin position="741"/>
        <end position="761"/>
    </location>
</feature>
<feature type="compositionally biased region" description="Acidic residues" evidence="1">
    <location>
        <begin position="661"/>
        <end position="671"/>
    </location>
</feature>
<dbReference type="GO" id="GO:0043130">
    <property type="term" value="F:ubiquitin binding"/>
    <property type="evidence" value="ECO:0007669"/>
    <property type="project" value="InterPro"/>
</dbReference>